<evidence type="ECO:0000256" key="2">
    <source>
        <dbReference type="ARBA" id="ARBA00022679"/>
    </source>
</evidence>
<keyword evidence="4" id="KW-0833">Ubl conjugation pathway</keyword>
<dbReference type="Pfam" id="PF12937">
    <property type="entry name" value="F-box-like"/>
    <property type="match status" value="1"/>
</dbReference>
<feature type="domain" description="F-box" evidence="8">
    <location>
        <begin position="199"/>
        <end position="248"/>
    </location>
</feature>
<dbReference type="Proteomes" id="UP001431783">
    <property type="component" value="Unassembled WGS sequence"/>
</dbReference>
<keyword evidence="10" id="KW-1185">Reference proteome</keyword>
<dbReference type="PROSITE" id="PS50181">
    <property type="entry name" value="FBOX"/>
    <property type="match status" value="1"/>
</dbReference>
<dbReference type="PANTHER" id="PTHR24068">
    <property type="entry name" value="UBIQUITIN-CONJUGATING ENZYME E2"/>
    <property type="match status" value="1"/>
</dbReference>
<keyword evidence="2" id="KW-0808">Transferase</keyword>
<dbReference type="CDD" id="cd09917">
    <property type="entry name" value="F-box_SF"/>
    <property type="match status" value="1"/>
</dbReference>
<evidence type="ECO:0000313" key="10">
    <source>
        <dbReference type="Proteomes" id="UP001431783"/>
    </source>
</evidence>
<feature type="compositionally biased region" description="Polar residues" evidence="6">
    <location>
        <begin position="148"/>
        <end position="166"/>
    </location>
</feature>
<protein>
    <recommendedName>
        <fullName evidence="1">E2 ubiquitin-conjugating enzyme</fullName>
        <ecNumber evidence="1">2.3.2.23</ecNumber>
    </recommendedName>
</protein>
<name>A0AAW1V9X9_9CUCU</name>
<reference evidence="9 10" key="1">
    <citation type="submission" date="2023-03" db="EMBL/GenBank/DDBJ databases">
        <title>Genome insight into feeding habits of ladybird beetles.</title>
        <authorList>
            <person name="Li H.-S."/>
            <person name="Huang Y.-H."/>
            <person name="Pang H."/>
        </authorList>
    </citation>
    <scope>NUCLEOTIDE SEQUENCE [LARGE SCALE GENOMIC DNA]</scope>
    <source>
        <strain evidence="9">SYSU_2023b</strain>
        <tissue evidence="9">Whole body</tissue>
    </source>
</reference>
<evidence type="ECO:0000256" key="1">
    <source>
        <dbReference type="ARBA" id="ARBA00012486"/>
    </source>
</evidence>
<keyword evidence="5" id="KW-0067">ATP-binding</keyword>
<organism evidence="9 10">
    <name type="scientific">Henosepilachna vigintioctopunctata</name>
    <dbReference type="NCBI Taxonomy" id="420089"/>
    <lineage>
        <taxon>Eukaryota</taxon>
        <taxon>Metazoa</taxon>
        <taxon>Ecdysozoa</taxon>
        <taxon>Arthropoda</taxon>
        <taxon>Hexapoda</taxon>
        <taxon>Insecta</taxon>
        <taxon>Pterygota</taxon>
        <taxon>Neoptera</taxon>
        <taxon>Endopterygota</taxon>
        <taxon>Coleoptera</taxon>
        <taxon>Polyphaga</taxon>
        <taxon>Cucujiformia</taxon>
        <taxon>Coccinelloidea</taxon>
        <taxon>Coccinellidae</taxon>
        <taxon>Epilachninae</taxon>
        <taxon>Epilachnini</taxon>
        <taxon>Henosepilachna</taxon>
    </lineage>
</organism>
<dbReference type="InterPro" id="IPR001810">
    <property type="entry name" value="F-box_dom"/>
</dbReference>
<evidence type="ECO:0000256" key="4">
    <source>
        <dbReference type="ARBA" id="ARBA00022786"/>
    </source>
</evidence>
<keyword evidence="3" id="KW-0547">Nucleotide-binding</keyword>
<dbReference type="Pfam" id="PF00179">
    <property type="entry name" value="UQ_con"/>
    <property type="match status" value="1"/>
</dbReference>
<evidence type="ECO:0000313" key="9">
    <source>
        <dbReference type="EMBL" id="KAK9889127.1"/>
    </source>
</evidence>
<comment type="caution">
    <text evidence="9">The sequence shown here is derived from an EMBL/GenBank/DDBJ whole genome shotgun (WGS) entry which is preliminary data.</text>
</comment>
<dbReference type="CDD" id="cd23826">
    <property type="entry name" value="UEV_Morgue-like"/>
    <property type="match status" value="1"/>
</dbReference>
<sequence>MNSMELNKLVQSILKLKDKLLGPREYYTEKQDTFTVCESEEGQNVSDEEPDIDFVNSTCYQCNGYYEPCFGDPVCSTCHLFLYPVGHPLEIPPLGLEENNDSDSGNDEPLEMCRVAVWGEHQRYITLSRYLGLGYRISRGRSPFPHSPQRQNESEQAIAVPTSSDVSNQPNPPRPSPNQDKLDAQLQRLSIPSAVHSGNFNFGFLPPEVLMHTFQFLDEISLWSIGQVSSRWRSILLMYIKPEKWKEIIANRWPLLIIRDMDQDWYELYSAMMKSVCCFKCVQQMAAQECPPIFDNNSWRAHRLRTELRAMRTDPLDGIEAIPLDEECCHWQATMEGPTGSCYEGGLFFLYIQVPVSYPLRPPIVRFLTKIFHPNVSRHGDIGVDSLHQNWSLALTLSKLLISIQSLLTDPFCDVCMEPDICKLYVTNRSAFEEQARKWTVKYAMHDLIPH</sequence>
<dbReference type="Gene3D" id="3.10.110.10">
    <property type="entry name" value="Ubiquitin Conjugating Enzyme"/>
    <property type="match status" value="1"/>
</dbReference>
<evidence type="ECO:0000259" key="7">
    <source>
        <dbReference type="PROSITE" id="PS50127"/>
    </source>
</evidence>
<dbReference type="InterPro" id="IPR000608">
    <property type="entry name" value="UBC"/>
</dbReference>
<dbReference type="GO" id="GO:0005524">
    <property type="term" value="F:ATP binding"/>
    <property type="evidence" value="ECO:0007669"/>
    <property type="project" value="UniProtKB-KW"/>
</dbReference>
<dbReference type="GO" id="GO:0061631">
    <property type="term" value="F:ubiquitin conjugating enzyme activity"/>
    <property type="evidence" value="ECO:0007669"/>
    <property type="project" value="UniProtKB-EC"/>
</dbReference>
<evidence type="ECO:0000256" key="5">
    <source>
        <dbReference type="ARBA" id="ARBA00022840"/>
    </source>
</evidence>
<evidence type="ECO:0000256" key="6">
    <source>
        <dbReference type="SAM" id="MobiDB-lite"/>
    </source>
</evidence>
<evidence type="ECO:0000259" key="8">
    <source>
        <dbReference type="PROSITE" id="PS50181"/>
    </source>
</evidence>
<evidence type="ECO:0000256" key="3">
    <source>
        <dbReference type="ARBA" id="ARBA00022741"/>
    </source>
</evidence>
<dbReference type="SMART" id="SM00212">
    <property type="entry name" value="UBCc"/>
    <property type="match status" value="1"/>
</dbReference>
<dbReference type="FunFam" id="3.10.110.10:FF:000060">
    <property type="entry name" value="Ubiquitin conjugating enzyme (UbcB)"/>
    <property type="match status" value="1"/>
</dbReference>
<dbReference type="PROSITE" id="PS50127">
    <property type="entry name" value="UBC_2"/>
    <property type="match status" value="1"/>
</dbReference>
<dbReference type="InterPro" id="IPR036047">
    <property type="entry name" value="F-box-like_dom_sf"/>
</dbReference>
<dbReference type="Gene3D" id="1.20.1280.50">
    <property type="match status" value="1"/>
</dbReference>
<dbReference type="SUPFAM" id="SSF81383">
    <property type="entry name" value="F-box domain"/>
    <property type="match status" value="1"/>
</dbReference>
<proteinExistence type="predicted"/>
<dbReference type="InterPro" id="IPR016135">
    <property type="entry name" value="UBQ-conjugating_enzyme/RWD"/>
</dbReference>
<dbReference type="EMBL" id="JARQZJ010000122">
    <property type="protein sequence ID" value="KAK9889127.1"/>
    <property type="molecule type" value="Genomic_DNA"/>
</dbReference>
<dbReference type="SUPFAM" id="SSF54495">
    <property type="entry name" value="UBC-like"/>
    <property type="match status" value="1"/>
</dbReference>
<dbReference type="EC" id="2.3.2.23" evidence="1"/>
<feature type="region of interest" description="Disordered" evidence="6">
    <location>
        <begin position="142"/>
        <end position="181"/>
    </location>
</feature>
<feature type="domain" description="UBC core" evidence="7">
    <location>
        <begin position="299"/>
        <end position="445"/>
    </location>
</feature>
<gene>
    <name evidence="9" type="ORF">WA026_004395</name>
</gene>
<accession>A0AAW1V9X9</accession>
<dbReference type="AlphaFoldDB" id="A0AAW1V9X9"/>